<comment type="caution">
    <text evidence="3">The sequence shown here is derived from an EMBL/GenBank/DDBJ whole genome shotgun (WGS) entry which is preliminary data.</text>
</comment>
<evidence type="ECO:0000256" key="1">
    <source>
        <dbReference type="SAM" id="MobiDB-lite"/>
    </source>
</evidence>
<name>A0A438EBF6_VITVI</name>
<accession>A0A438EBF6</accession>
<feature type="domain" description="Retrotransposon Copia-like N-terminal" evidence="2">
    <location>
        <begin position="32"/>
        <end position="69"/>
    </location>
</feature>
<dbReference type="EMBL" id="QGNW01001336">
    <property type="protein sequence ID" value="RVW45131.1"/>
    <property type="molecule type" value="Genomic_DNA"/>
</dbReference>
<dbReference type="Pfam" id="PF14244">
    <property type="entry name" value="Retrotran_gag_3"/>
    <property type="match status" value="1"/>
</dbReference>
<reference evidence="3 4" key="1">
    <citation type="journal article" date="2018" name="PLoS Genet.">
        <title>Population sequencing reveals clonal diversity and ancestral inbreeding in the grapevine cultivar Chardonnay.</title>
        <authorList>
            <person name="Roach M.J."/>
            <person name="Johnson D.L."/>
            <person name="Bohlmann J."/>
            <person name="van Vuuren H.J."/>
            <person name="Jones S.J."/>
            <person name="Pretorius I.S."/>
            <person name="Schmidt S.A."/>
            <person name="Borneman A.R."/>
        </authorList>
    </citation>
    <scope>NUCLEOTIDE SEQUENCE [LARGE SCALE GENOMIC DNA]</scope>
    <source>
        <strain evidence="4">cv. Chardonnay</strain>
        <tissue evidence="3">Leaf</tissue>
    </source>
</reference>
<evidence type="ECO:0000313" key="3">
    <source>
        <dbReference type="EMBL" id="RVW45131.1"/>
    </source>
</evidence>
<dbReference type="Proteomes" id="UP000288805">
    <property type="component" value="Unassembled WGS sequence"/>
</dbReference>
<sequence>MAQGNQSTYAHPVVGSSDPLPMEDSSSPFYLHNGDHPGLILVSHHLSGSNYNNWSRVMMMGLTTKKQGGIHRWLHFSTYLRRSSFQCLEPLQ</sequence>
<dbReference type="AlphaFoldDB" id="A0A438EBF6"/>
<protein>
    <recommendedName>
        <fullName evidence="2">Retrotransposon Copia-like N-terminal domain-containing protein</fullName>
    </recommendedName>
</protein>
<evidence type="ECO:0000313" key="4">
    <source>
        <dbReference type="Proteomes" id="UP000288805"/>
    </source>
</evidence>
<proteinExistence type="predicted"/>
<gene>
    <name evidence="3" type="ORF">CK203_067641</name>
</gene>
<dbReference type="InterPro" id="IPR029472">
    <property type="entry name" value="Copia-like_N"/>
</dbReference>
<feature type="region of interest" description="Disordered" evidence="1">
    <location>
        <begin position="1"/>
        <end position="29"/>
    </location>
</feature>
<evidence type="ECO:0000259" key="2">
    <source>
        <dbReference type="Pfam" id="PF14244"/>
    </source>
</evidence>
<organism evidence="3 4">
    <name type="scientific">Vitis vinifera</name>
    <name type="common">Grape</name>
    <dbReference type="NCBI Taxonomy" id="29760"/>
    <lineage>
        <taxon>Eukaryota</taxon>
        <taxon>Viridiplantae</taxon>
        <taxon>Streptophyta</taxon>
        <taxon>Embryophyta</taxon>
        <taxon>Tracheophyta</taxon>
        <taxon>Spermatophyta</taxon>
        <taxon>Magnoliopsida</taxon>
        <taxon>eudicotyledons</taxon>
        <taxon>Gunneridae</taxon>
        <taxon>Pentapetalae</taxon>
        <taxon>rosids</taxon>
        <taxon>Vitales</taxon>
        <taxon>Vitaceae</taxon>
        <taxon>Viteae</taxon>
        <taxon>Vitis</taxon>
    </lineage>
</organism>